<dbReference type="RefSeq" id="WP_243072816.1">
    <property type="nucleotide sequence ID" value="NZ_JAIVFL010000001.1"/>
</dbReference>
<evidence type="ECO:0000259" key="7">
    <source>
        <dbReference type="Pfam" id="PF11203"/>
    </source>
</evidence>
<sequence>MIPSPAPGRITLTLLGVVAAATAYPWHTVRERWVLGVAVAVVVSLLASRRGMHLTTILRRRLALAFRRRRGGGAHQLVDRTPADARTTVVLRVVDGMQSDLPLDLIGGYLDRYGVRCDGLRITSRDTEAGRTTWIGLTMSAAANLTALQARSAVLPLRTTAEITLRRLADHLRELGWIVTISEVAIPDLLGPVAKERWRAVADGVHGYVAGYRIAVESLPDTLPRLWSQSFGELWTAIELSPHGVAAACAIRTDSLPSLAPPVPGLTLLRGTQSEALAALVPTSTKPIAAEVVPMSDRTTIRWPANDVPVGP</sequence>
<proteinExistence type="inferred from homology"/>
<dbReference type="InterPro" id="IPR050051">
    <property type="entry name" value="EccE_dom"/>
</dbReference>
<keyword evidence="3" id="KW-1003">Cell membrane</keyword>
<comment type="caution">
    <text evidence="8">The sequence shown here is derived from an EMBL/GenBank/DDBJ whole genome shotgun (WGS) entry which is preliminary data.</text>
</comment>
<evidence type="ECO:0000256" key="1">
    <source>
        <dbReference type="ARBA" id="ARBA00004236"/>
    </source>
</evidence>
<feature type="domain" description="Type VII secretion system protein EccE" evidence="7">
    <location>
        <begin position="129"/>
        <end position="181"/>
    </location>
</feature>
<evidence type="ECO:0000256" key="4">
    <source>
        <dbReference type="ARBA" id="ARBA00022692"/>
    </source>
</evidence>
<dbReference type="Proteomes" id="UP001139068">
    <property type="component" value="Unassembled WGS sequence"/>
</dbReference>
<keyword evidence="4" id="KW-0812">Transmembrane</keyword>
<dbReference type="InterPro" id="IPR021368">
    <property type="entry name" value="T7SS_EccE"/>
</dbReference>
<dbReference type="EMBL" id="JAIVFL010000001">
    <property type="protein sequence ID" value="MCI4676647.1"/>
    <property type="molecule type" value="Genomic_DNA"/>
</dbReference>
<name>A0ABS9YZF7_9MYCO</name>
<dbReference type="Pfam" id="PF11203">
    <property type="entry name" value="EccE"/>
    <property type="match status" value="1"/>
</dbReference>
<evidence type="ECO:0000256" key="2">
    <source>
        <dbReference type="ARBA" id="ARBA00007759"/>
    </source>
</evidence>
<comment type="similarity">
    <text evidence="2">Belongs to the EccE family.</text>
</comment>
<keyword evidence="6" id="KW-0472">Membrane</keyword>
<keyword evidence="9" id="KW-1185">Reference proteome</keyword>
<keyword evidence="5" id="KW-1133">Transmembrane helix</keyword>
<evidence type="ECO:0000256" key="3">
    <source>
        <dbReference type="ARBA" id="ARBA00022475"/>
    </source>
</evidence>
<accession>A0ABS9YZF7</accession>
<evidence type="ECO:0000256" key="5">
    <source>
        <dbReference type="ARBA" id="ARBA00022989"/>
    </source>
</evidence>
<protein>
    <submittedName>
        <fullName evidence="8">Type VII secretion protein EccE</fullName>
    </submittedName>
</protein>
<evidence type="ECO:0000313" key="8">
    <source>
        <dbReference type="EMBL" id="MCI4676647.1"/>
    </source>
</evidence>
<reference evidence="8" key="1">
    <citation type="journal article" date="2022" name="ISME J.">
        <title>Identification of active gaseous-alkane degraders at natural gas seeps.</title>
        <authorList>
            <person name="Farhan Ul Haque M."/>
            <person name="Hernandez M."/>
            <person name="Crombie A.T."/>
            <person name="Murrell J.C."/>
        </authorList>
    </citation>
    <scope>NUCLEOTIDE SEQUENCE</scope>
    <source>
        <strain evidence="8">ANDR5</strain>
    </source>
</reference>
<comment type="subcellular location">
    <subcellularLocation>
        <location evidence="1">Cell membrane</location>
    </subcellularLocation>
</comment>
<evidence type="ECO:0000256" key="6">
    <source>
        <dbReference type="ARBA" id="ARBA00023136"/>
    </source>
</evidence>
<dbReference type="NCBIfam" id="TIGR03923">
    <property type="entry name" value="T7SS_EccE"/>
    <property type="match status" value="1"/>
</dbReference>
<organism evidence="8 9">
    <name type="scientific">Candidatus Mycolicibacterium alkanivorans</name>
    <dbReference type="NCBI Taxonomy" id="2954114"/>
    <lineage>
        <taxon>Bacteria</taxon>
        <taxon>Bacillati</taxon>
        <taxon>Actinomycetota</taxon>
        <taxon>Actinomycetes</taxon>
        <taxon>Mycobacteriales</taxon>
        <taxon>Mycobacteriaceae</taxon>
        <taxon>Mycolicibacterium</taxon>
    </lineage>
</organism>
<gene>
    <name evidence="8" type="primary">eccE</name>
    <name evidence="8" type="ORF">K9U37_17855</name>
</gene>
<evidence type="ECO:0000313" key="9">
    <source>
        <dbReference type="Proteomes" id="UP001139068"/>
    </source>
</evidence>